<keyword evidence="1" id="KW-0812">Transmembrane</keyword>
<feature type="transmembrane region" description="Helical" evidence="1">
    <location>
        <begin position="85"/>
        <end position="118"/>
    </location>
</feature>
<dbReference type="Proteomes" id="UP000051315">
    <property type="component" value="Unassembled WGS sequence"/>
</dbReference>
<evidence type="ECO:0000313" key="2">
    <source>
        <dbReference type="EMBL" id="KRM10413.1"/>
    </source>
</evidence>
<feature type="transmembrane region" description="Helical" evidence="1">
    <location>
        <begin position="30"/>
        <end position="50"/>
    </location>
</feature>
<evidence type="ECO:0000256" key="1">
    <source>
        <dbReference type="SAM" id="Phobius"/>
    </source>
</evidence>
<dbReference type="AlphaFoldDB" id="A0A0R1VYB4"/>
<keyword evidence="3" id="KW-1185">Reference proteome</keyword>
<keyword evidence="1" id="KW-0472">Membrane</keyword>
<dbReference type="STRING" id="1423735.FC15_GL001388"/>
<feature type="transmembrane region" description="Helical" evidence="1">
    <location>
        <begin position="279"/>
        <end position="300"/>
    </location>
</feature>
<protein>
    <recommendedName>
        <fullName evidence="4">DUF4129 domain-containing protein</fullName>
    </recommendedName>
</protein>
<accession>A0A0R1VYB4</accession>
<dbReference type="PATRIC" id="fig|1423735.3.peg.1436"/>
<evidence type="ECO:0000313" key="3">
    <source>
        <dbReference type="Proteomes" id="UP000051315"/>
    </source>
</evidence>
<dbReference type="OrthoDB" id="9982467at2"/>
<evidence type="ECO:0008006" key="4">
    <source>
        <dbReference type="Google" id="ProtNLM"/>
    </source>
</evidence>
<keyword evidence="1" id="KW-1133">Transmembrane helix</keyword>
<proteinExistence type="predicted"/>
<organism evidence="2 3">
    <name type="scientific">Lapidilactobacillus concavus DSM 17758</name>
    <dbReference type="NCBI Taxonomy" id="1423735"/>
    <lineage>
        <taxon>Bacteria</taxon>
        <taxon>Bacillati</taxon>
        <taxon>Bacillota</taxon>
        <taxon>Bacilli</taxon>
        <taxon>Lactobacillales</taxon>
        <taxon>Lactobacillaceae</taxon>
        <taxon>Lapidilactobacillus</taxon>
    </lineage>
</organism>
<reference evidence="2 3" key="1">
    <citation type="journal article" date="2015" name="Genome Announc.">
        <title>Expanding the biotechnology potential of lactobacilli through comparative genomics of 213 strains and associated genera.</title>
        <authorList>
            <person name="Sun Z."/>
            <person name="Harris H.M."/>
            <person name="McCann A."/>
            <person name="Guo C."/>
            <person name="Argimon S."/>
            <person name="Zhang W."/>
            <person name="Yang X."/>
            <person name="Jeffery I.B."/>
            <person name="Cooney J.C."/>
            <person name="Kagawa T.F."/>
            <person name="Liu W."/>
            <person name="Song Y."/>
            <person name="Salvetti E."/>
            <person name="Wrobel A."/>
            <person name="Rasinkangas P."/>
            <person name="Parkhill J."/>
            <person name="Rea M.C."/>
            <person name="O'Sullivan O."/>
            <person name="Ritari J."/>
            <person name="Douillard F.P."/>
            <person name="Paul Ross R."/>
            <person name="Yang R."/>
            <person name="Briner A.E."/>
            <person name="Felis G.E."/>
            <person name="de Vos W.M."/>
            <person name="Barrangou R."/>
            <person name="Klaenhammer T.R."/>
            <person name="Caufield P.W."/>
            <person name="Cui Y."/>
            <person name="Zhang H."/>
            <person name="O'Toole P.W."/>
        </authorList>
    </citation>
    <scope>NUCLEOTIDE SEQUENCE [LARGE SCALE GENOMIC DNA]</scope>
    <source>
        <strain evidence="2 3">DSM 17758</strain>
    </source>
</reference>
<gene>
    <name evidence="2" type="ORF">FC15_GL001388</name>
</gene>
<dbReference type="EMBL" id="AZFX01000038">
    <property type="protein sequence ID" value="KRM10413.1"/>
    <property type="molecule type" value="Genomic_DNA"/>
</dbReference>
<feature type="transmembrane region" description="Helical" evidence="1">
    <location>
        <begin position="130"/>
        <end position="146"/>
    </location>
</feature>
<feature type="transmembrane region" description="Helical" evidence="1">
    <location>
        <begin position="205"/>
        <end position="225"/>
    </location>
</feature>
<comment type="caution">
    <text evidence="2">The sequence shown here is derived from an EMBL/GenBank/DDBJ whole genome shotgun (WGS) entry which is preliminary data.</text>
</comment>
<feature type="transmembrane region" description="Helical" evidence="1">
    <location>
        <begin position="62"/>
        <end position="79"/>
    </location>
</feature>
<sequence>MKLQKPRATNQATSLPQKINLENLLERQSLFIDAATRSSLFIVLFIFVLNQSRELSATGSRLASSFGLCVIVTFLAMLLNRRITLIPYLLVLLVGVFVVTILPLPSIFFQIITVAGLLMAVLKPIRHFEWLFYVIPFSLYLISFGMNILEGQLWSLIAFSFFFILQQLLDFRQHYRQNQEIGGATQNFSQRELMRVGVRQFERRFLLILVGAALVAGIAAARPSWLSSQFLREQTAGTMNRPRRDQQRSTKTLKMDNMLQSNDGNPASEKIIKKTAHKFPMGVFVAFIVVAGGLVIFLFYDGVRRLFQQLHAQKVIPELPSDNHDIIIGQSKKRQVKADGETSWTRKIRRKYQRSIQKKYAPQKSDTPAVQVTKLTSEVATQEQLQNIYESVRYSQSEPTKDDYRRFNDLLKK</sequence>
<name>A0A0R1VYB4_9LACO</name>
<dbReference type="RefSeq" id="WP_057824210.1">
    <property type="nucleotide sequence ID" value="NZ_AZFX01000038.1"/>
</dbReference>
<feature type="transmembrane region" description="Helical" evidence="1">
    <location>
        <begin position="152"/>
        <end position="169"/>
    </location>
</feature>